<protein>
    <submittedName>
        <fullName evidence="1">Uncharacterized protein</fullName>
    </submittedName>
</protein>
<comment type="caution">
    <text evidence="1">The sequence shown here is derived from an EMBL/GenBank/DDBJ whole genome shotgun (WGS) entry which is preliminary data.</text>
</comment>
<dbReference type="OrthoDB" id="7355539at2"/>
<gene>
    <name evidence="1" type="ORF">AUP42_04190</name>
</gene>
<sequence length="146" mass="16830">MSEQRLFPKPIADRVTTPFSSAMQAWFWFVRCQASRIEGARVVADASDVVRPCDPDDIYNAVMRLRRENVLDDRHLQVIEYYGLVERTPDPRDGREKPKYDLWCDAMAALEDVLIARDIVLPGAEDAFHHPEKMIKMTGELPPCRL</sequence>
<name>A0A154L261_9PROT</name>
<evidence type="ECO:0000313" key="1">
    <source>
        <dbReference type="EMBL" id="KZB62165.1"/>
    </source>
</evidence>
<evidence type="ECO:0000313" key="2">
    <source>
        <dbReference type="Proteomes" id="UP000076335"/>
    </source>
</evidence>
<dbReference type="RefSeq" id="WP_062952743.1">
    <property type="nucleotide sequence ID" value="NZ_LPVY01000021.1"/>
</dbReference>
<dbReference type="AlphaFoldDB" id="A0A154L261"/>
<proteinExistence type="predicted"/>
<dbReference type="EMBL" id="LPVY01000021">
    <property type="protein sequence ID" value="KZB62165.1"/>
    <property type="molecule type" value="Genomic_DNA"/>
</dbReference>
<organism evidence="1 2">
    <name type="scientific">Thalassospira lucentensis</name>
    <dbReference type="NCBI Taxonomy" id="168935"/>
    <lineage>
        <taxon>Bacteria</taxon>
        <taxon>Pseudomonadati</taxon>
        <taxon>Pseudomonadota</taxon>
        <taxon>Alphaproteobacteria</taxon>
        <taxon>Rhodospirillales</taxon>
        <taxon>Thalassospiraceae</taxon>
        <taxon>Thalassospira</taxon>
    </lineage>
</organism>
<accession>A0A154L261</accession>
<dbReference type="Proteomes" id="UP000076335">
    <property type="component" value="Unassembled WGS sequence"/>
</dbReference>
<reference evidence="1 2" key="1">
    <citation type="submission" date="2015-12" db="EMBL/GenBank/DDBJ databases">
        <title>Genome sequence of Thalassospira lucentensis MCCC 1A02072.</title>
        <authorList>
            <person name="Lu L."/>
            <person name="Lai Q."/>
            <person name="Shao Z."/>
            <person name="Qian P."/>
        </authorList>
    </citation>
    <scope>NUCLEOTIDE SEQUENCE [LARGE SCALE GENOMIC DNA]</scope>
    <source>
        <strain evidence="1 2">MCCC 1A02072</strain>
    </source>
</reference>